<evidence type="ECO:0000313" key="2">
    <source>
        <dbReference type="EMBL" id="MBU9762403.1"/>
    </source>
</evidence>
<dbReference type="EMBL" id="VOMB01000002">
    <property type="protein sequence ID" value="MBU9762403.1"/>
    <property type="molecule type" value="Genomic_DNA"/>
</dbReference>
<dbReference type="PANTHER" id="PTHR47691:SF3">
    <property type="entry name" value="HTH-TYPE TRANSCRIPTIONAL REGULATOR RV0890C-RELATED"/>
    <property type="match status" value="1"/>
</dbReference>
<keyword evidence="3" id="KW-1185">Reference proteome</keyword>
<evidence type="ECO:0000313" key="3">
    <source>
        <dbReference type="Proteomes" id="UP000812982"/>
    </source>
</evidence>
<protein>
    <submittedName>
        <fullName evidence="2">Adenylate/guanylate cyclase domain-containing protein</fullName>
    </submittedName>
</protein>
<proteinExistence type="predicted"/>
<name>A0ABS6KFQ8_9MYCO</name>
<accession>A0ABS6KFQ8</accession>
<feature type="domain" description="Guanylate cyclase" evidence="1">
    <location>
        <begin position="7"/>
        <end position="110"/>
    </location>
</feature>
<evidence type="ECO:0000259" key="1">
    <source>
        <dbReference type="PROSITE" id="PS50125"/>
    </source>
</evidence>
<dbReference type="PANTHER" id="PTHR47691">
    <property type="entry name" value="REGULATOR-RELATED"/>
    <property type="match status" value="1"/>
</dbReference>
<dbReference type="PROSITE" id="PS50125">
    <property type="entry name" value="GUANYLATE_CYCLASE_2"/>
    <property type="match status" value="1"/>
</dbReference>
<sequence length="884" mass="94273">MPPGIATFLFTDVEGSTRRWETDTEAMRDALAVHDEVLRRAVAEHAGALFKHTGDGICAVFSSPSAAVNAAVAAQRHLSLPVRMGLATGEAELRDGDYFGPVLNRAARIMAAGHGGQILLDGVTAELMSGVELLGHGPRQLRDIAKPVELYQVQATGLRTEFPPLKTEDSAPGNLRAPTNSFVGREAVLSDLVEAVTTHRLVTLTGVGGVGKTRLAHEVGVRTADLFSDGVWLIELAAVTDPRALPDVVAATLGIMQQPGLSVAQSVAAALTGRRRLLIFDNCEHLLDAVAEMVDAILATSPTVKILATSREGLLAVGEQLWPVPSLTTGAGSAAVRLFCDRALAIAPGVPLDSPAQASAVVEICERLDGIPLAIELAASRMQSMTVAEIRDRLDHRFRLLVGSRRGLERHQTLHQTVAWSYELLSAAEQVVLERCSVFAGGFGLADAAAVATDGDEFTALDVLDALVRKSLVVADRAGGRTRYSMLETIRQFAEELLAARGSAEECRAAHAAHYAAMETDVMALWDSPRQREAYEWFAANLANLRAAFRWATDEQDLDTAAAIAFYTSMLGCLTEQSEPTGWAAELIEPALEVGHPRLAQLFVGAAQCYATGRLDDAMRYAVTGEAIIESGDFDPVPFGFEAALYAGHSMAGRPLEAARYVHNVIARRPHTLAQVCLVLALANASAYDEARTAADGLLEAAETTGNPNTKVLALTAYGWSHFATDPAVAYDMQKRALALAQDSGNRFNEATAIIGLSRLAVIGGRAAEALELLTHVLHSFYDSGGYELIRGPLTLLAIAFDRLGRYEPAAVLLGFAADPVPITTFVEAESVVAHVRDSLGESAYRSLLRRGKGMAHAEAVTYAFDQICYARSALTADKGDADG</sequence>
<dbReference type="Proteomes" id="UP000812982">
    <property type="component" value="Unassembled WGS sequence"/>
</dbReference>
<dbReference type="Pfam" id="PF25872">
    <property type="entry name" value="HTH_77"/>
    <property type="match status" value="1"/>
</dbReference>
<dbReference type="InterPro" id="IPR001054">
    <property type="entry name" value="A/G_cyclase"/>
</dbReference>
<organism evidence="2 3">
    <name type="scientific">[Mycobacterium] fortunisiensis</name>
    <dbReference type="NCBI Taxonomy" id="2600579"/>
    <lineage>
        <taxon>Bacteria</taxon>
        <taxon>Bacillati</taxon>
        <taxon>Actinomycetota</taxon>
        <taxon>Actinomycetes</taxon>
        <taxon>Mycobacteriales</taxon>
        <taxon>Mycobacteriaceae</taxon>
        <taxon>Mycolicibacterium</taxon>
    </lineage>
</organism>
<dbReference type="CDD" id="cd07302">
    <property type="entry name" value="CHD"/>
    <property type="match status" value="1"/>
</dbReference>
<dbReference type="InterPro" id="IPR058852">
    <property type="entry name" value="HTH_77"/>
</dbReference>
<gene>
    <name evidence="2" type="ORF">FR943_00840</name>
</gene>
<comment type="caution">
    <text evidence="2">The sequence shown here is derived from an EMBL/GenBank/DDBJ whole genome shotgun (WGS) entry which is preliminary data.</text>
</comment>
<reference evidence="2 3" key="1">
    <citation type="journal article" date="2021" name="Sci. Rep.">
        <title>Phenotypic and genomic hallmarks of a novel, potentially pathogenic rapidly growing Mycobacterium species related to the Mycobacterium fortuitum complex.</title>
        <authorList>
            <person name="Gharbi R."/>
            <person name="Khanna V."/>
            <person name="Frigui W."/>
            <person name="Mhenni B."/>
            <person name="Brosch R."/>
            <person name="Mardassi H."/>
        </authorList>
    </citation>
    <scope>NUCLEOTIDE SEQUENCE [LARGE SCALE GENOMIC DNA]</scope>
    <source>
        <strain evidence="2 3">TNTM28</strain>
    </source>
</reference>